<sequence length="50" mass="5399">MIGYMVPPGGPVPEMQGRQTAKGGKGSKQRCLLAGIRGVRKLEKALEFTR</sequence>
<evidence type="ECO:0000313" key="3">
    <source>
        <dbReference type="Proteomes" id="UP000603865"/>
    </source>
</evidence>
<accession>A0A918C4P7</accession>
<dbReference type="AlphaFoldDB" id="A0A918C4P7"/>
<reference evidence="2" key="2">
    <citation type="submission" date="2020-09" db="EMBL/GenBank/DDBJ databases">
        <authorList>
            <person name="Sun Q."/>
            <person name="Ohkuma M."/>
        </authorList>
    </citation>
    <scope>NUCLEOTIDE SEQUENCE</scope>
    <source>
        <strain evidence="2">JCM 31311</strain>
    </source>
</reference>
<reference evidence="2" key="1">
    <citation type="journal article" date="2014" name="Int. J. Syst. Evol. Microbiol.">
        <title>Complete genome sequence of Corynebacterium casei LMG S-19264T (=DSM 44701T), isolated from a smear-ripened cheese.</title>
        <authorList>
            <consortium name="US DOE Joint Genome Institute (JGI-PGF)"/>
            <person name="Walter F."/>
            <person name="Albersmeier A."/>
            <person name="Kalinowski J."/>
            <person name="Ruckert C."/>
        </authorList>
    </citation>
    <scope>NUCLEOTIDE SEQUENCE</scope>
    <source>
        <strain evidence="2">JCM 31311</strain>
    </source>
</reference>
<protein>
    <submittedName>
        <fullName evidence="2">Uncharacterized protein</fullName>
    </submittedName>
</protein>
<organism evidence="2 3">
    <name type="scientific">Deinococcus ruber</name>
    <dbReference type="NCBI Taxonomy" id="1848197"/>
    <lineage>
        <taxon>Bacteria</taxon>
        <taxon>Thermotogati</taxon>
        <taxon>Deinococcota</taxon>
        <taxon>Deinococci</taxon>
        <taxon>Deinococcales</taxon>
        <taxon>Deinococcaceae</taxon>
        <taxon>Deinococcus</taxon>
    </lineage>
</organism>
<keyword evidence="3" id="KW-1185">Reference proteome</keyword>
<evidence type="ECO:0000313" key="2">
    <source>
        <dbReference type="EMBL" id="GGR04674.1"/>
    </source>
</evidence>
<comment type="caution">
    <text evidence="2">The sequence shown here is derived from an EMBL/GenBank/DDBJ whole genome shotgun (WGS) entry which is preliminary data.</text>
</comment>
<name>A0A918C4P7_9DEIO</name>
<dbReference type="EMBL" id="BMQL01000007">
    <property type="protein sequence ID" value="GGR04674.1"/>
    <property type="molecule type" value="Genomic_DNA"/>
</dbReference>
<proteinExistence type="predicted"/>
<gene>
    <name evidence="2" type="ORF">GCM10008957_16960</name>
</gene>
<evidence type="ECO:0000256" key="1">
    <source>
        <dbReference type="SAM" id="MobiDB-lite"/>
    </source>
</evidence>
<dbReference type="Proteomes" id="UP000603865">
    <property type="component" value="Unassembled WGS sequence"/>
</dbReference>
<feature type="region of interest" description="Disordered" evidence="1">
    <location>
        <begin position="1"/>
        <end position="28"/>
    </location>
</feature>